<dbReference type="SUPFAM" id="SSF51735">
    <property type="entry name" value="NAD(P)-binding Rossmann-fold domains"/>
    <property type="match status" value="1"/>
</dbReference>
<dbReference type="Gene3D" id="3.40.50.720">
    <property type="entry name" value="NAD(P)-binding Rossmann-like Domain"/>
    <property type="match status" value="1"/>
</dbReference>
<dbReference type="PANTHER" id="PTHR48079:SF6">
    <property type="entry name" value="NAD(P)-BINDING DOMAIN-CONTAINING PROTEIN-RELATED"/>
    <property type="match status" value="1"/>
</dbReference>
<dbReference type="GO" id="GO:0005737">
    <property type="term" value="C:cytoplasm"/>
    <property type="evidence" value="ECO:0007669"/>
    <property type="project" value="TreeGrafter"/>
</dbReference>
<organism evidence="2 3">
    <name type="scientific">Mangrovibacter phragmitis</name>
    <dbReference type="NCBI Taxonomy" id="1691903"/>
    <lineage>
        <taxon>Bacteria</taxon>
        <taxon>Pseudomonadati</taxon>
        <taxon>Pseudomonadota</taxon>
        <taxon>Gammaproteobacteria</taxon>
        <taxon>Enterobacterales</taxon>
        <taxon>Enterobacteriaceae</taxon>
        <taxon>Mangrovibacter</taxon>
    </lineage>
</organism>
<dbReference type="AlphaFoldDB" id="A0A1B7L0M9"/>
<dbReference type="EMBL" id="LYRP01000043">
    <property type="protein sequence ID" value="OAT75856.1"/>
    <property type="molecule type" value="Genomic_DNA"/>
</dbReference>
<dbReference type="CDD" id="cd05266">
    <property type="entry name" value="SDR_a4"/>
    <property type="match status" value="1"/>
</dbReference>
<dbReference type="InterPro" id="IPR051783">
    <property type="entry name" value="NAD(P)-dependent_oxidoreduct"/>
</dbReference>
<evidence type="ECO:0000313" key="2">
    <source>
        <dbReference type="EMBL" id="OAT75856.1"/>
    </source>
</evidence>
<feature type="domain" description="NAD-dependent epimerase/dehydratase" evidence="1">
    <location>
        <begin position="8"/>
        <end position="213"/>
    </location>
</feature>
<dbReference type="Proteomes" id="UP000078225">
    <property type="component" value="Unassembled WGS sequence"/>
</dbReference>
<protein>
    <submittedName>
        <fullName evidence="2">NAD(P)-dependent oxidoreductase</fullName>
    </submittedName>
</protein>
<dbReference type="OrthoDB" id="751203at2"/>
<keyword evidence="3" id="KW-1185">Reference proteome</keyword>
<reference evidence="3" key="1">
    <citation type="submission" date="2016-05" db="EMBL/GenBank/DDBJ databases">
        <authorList>
            <person name="Behera P."/>
            <person name="Vaishampayan P."/>
            <person name="Singh N."/>
            <person name="Raina V."/>
            <person name="Suar M."/>
            <person name="Pattnaik A."/>
            <person name="Rastogi G."/>
        </authorList>
    </citation>
    <scope>NUCLEOTIDE SEQUENCE [LARGE SCALE GENOMIC DNA]</scope>
    <source>
        <strain evidence="3">MP23</strain>
    </source>
</reference>
<dbReference type="InterPro" id="IPR036291">
    <property type="entry name" value="NAD(P)-bd_dom_sf"/>
</dbReference>
<dbReference type="RefSeq" id="WP_064600158.1">
    <property type="nucleotide sequence ID" value="NZ_LYRP01000043.1"/>
</dbReference>
<dbReference type="InterPro" id="IPR001509">
    <property type="entry name" value="Epimerase_deHydtase"/>
</dbReference>
<sequence>MKKVAIVGLGWLGMPLALSLMAQGWEVKGSKTSQDGVEAARMCGVSCCKLQLEPELTCDNDALDELLDVDALVITLPARRTGTGDNFYLRAVQELVDSALARHVPRILLTSSTSVYGEVDGSVKESTPLNPSTASGKALQELERWLHNLPGTSVDILRLAGLVGPQRHPGRFLAGKTVSGGNNVVNLVHLEDVVAAISLLLQAPKGGHIYNLCAPSHPTKREYYPMMTEKLGVAGPVFTDEPGQPGGKKVDGNRICNELGFEYLWPDPFVMPVE</sequence>
<dbReference type="STRING" id="1691903.A9B99_13680"/>
<comment type="caution">
    <text evidence="2">The sequence shown here is derived from an EMBL/GenBank/DDBJ whole genome shotgun (WGS) entry which is preliminary data.</text>
</comment>
<accession>A0A1B7L0M9</accession>
<evidence type="ECO:0000259" key="1">
    <source>
        <dbReference type="Pfam" id="PF01370"/>
    </source>
</evidence>
<dbReference type="PANTHER" id="PTHR48079">
    <property type="entry name" value="PROTEIN YEEZ"/>
    <property type="match status" value="1"/>
</dbReference>
<proteinExistence type="predicted"/>
<dbReference type="GO" id="GO:0004029">
    <property type="term" value="F:aldehyde dehydrogenase (NAD+) activity"/>
    <property type="evidence" value="ECO:0007669"/>
    <property type="project" value="TreeGrafter"/>
</dbReference>
<evidence type="ECO:0000313" key="3">
    <source>
        <dbReference type="Proteomes" id="UP000078225"/>
    </source>
</evidence>
<gene>
    <name evidence="2" type="ORF">A9B99_13680</name>
</gene>
<name>A0A1B7L0M9_9ENTR</name>
<dbReference type="Pfam" id="PF01370">
    <property type="entry name" value="Epimerase"/>
    <property type="match status" value="1"/>
</dbReference>